<dbReference type="OrthoDB" id="14196at2"/>
<gene>
    <name evidence="8" type="ORF">SUTMEG_12580</name>
</gene>
<dbReference type="Proteomes" id="UP000271003">
    <property type="component" value="Chromosome"/>
</dbReference>
<dbReference type="InterPro" id="IPR027304">
    <property type="entry name" value="Trigger_fact/SurA_dom_sf"/>
</dbReference>
<protein>
    <recommendedName>
        <fullName evidence="3">peptidylprolyl isomerase</fullName>
        <ecNumber evidence="3">5.2.1.8</ecNumber>
    </recommendedName>
</protein>
<dbReference type="EC" id="5.2.1.8" evidence="3"/>
<keyword evidence="9" id="KW-1185">Reference proteome</keyword>
<dbReference type="SUPFAM" id="SSF54534">
    <property type="entry name" value="FKBP-like"/>
    <property type="match status" value="1"/>
</dbReference>
<feature type="domain" description="PpiC" evidence="7">
    <location>
        <begin position="134"/>
        <end position="225"/>
    </location>
</feature>
<evidence type="ECO:0000256" key="5">
    <source>
        <dbReference type="PROSITE-ProRule" id="PRU00278"/>
    </source>
</evidence>
<feature type="signal peptide" evidence="6">
    <location>
        <begin position="1"/>
        <end position="21"/>
    </location>
</feature>
<evidence type="ECO:0000256" key="4">
    <source>
        <dbReference type="ARBA" id="ARBA00023110"/>
    </source>
</evidence>
<dbReference type="AlphaFoldDB" id="A0A2Z6ICL7"/>
<evidence type="ECO:0000313" key="8">
    <source>
        <dbReference type="EMBL" id="BBF23367.1"/>
    </source>
</evidence>
<dbReference type="InterPro" id="IPR000297">
    <property type="entry name" value="PPIase_PpiC"/>
</dbReference>
<dbReference type="RefSeq" id="WP_120176986.1">
    <property type="nucleotide sequence ID" value="NZ_AP018786.1"/>
</dbReference>
<dbReference type="PANTHER" id="PTHR47245">
    <property type="entry name" value="PEPTIDYLPROLYL ISOMERASE"/>
    <property type="match status" value="1"/>
</dbReference>
<comment type="similarity">
    <text evidence="2">Belongs to the PpiC/parvulin rotamase family.</text>
</comment>
<organism evidence="8 9">
    <name type="scientific">Sutterella megalosphaeroides</name>
    <dbReference type="NCBI Taxonomy" id="2494234"/>
    <lineage>
        <taxon>Bacteria</taxon>
        <taxon>Pseudomonadati</taxon>
        <taxon>Pseudomonadota</taxon>
        <taxon>Betaproteobacteria</taxon>
        <taxon>Burkholderiales</taxon>
        <taxon>Sutterellaceae</taxon>
        <taxon>Sutterella</taxon>
    </lineage>
</organism>
<comment type="catalytic activity">
    <reaction evidence="1">
        <text>[protein]-peptidylproline (omega=180) = [protein]-peptidylproline (omega=0)</text>
        <dbReference type="Rhea" id="RHEA:16237"/>
        <dbReference type="Rhea" id="RHEA-COMP:10747"/>
        <dbReference type="Rhea" id="RHEA-COMP:10748"/>
        <dbReference type="ChEBI" id="CHEBI:83833"/>
        <dbReference type="ChEBI" id="CHEBI:83834"/>
        <dbReference type="EC" id="5.2.1.8"/>
    </reaction>
</comment>
<dbReference type="GO" id="GO:0003755">
    <property type="term" value="F:peptidyl-prolyl cis-trans isomerase activity"/>
    <property type="evidence" value="ECO:0007669"/>
    <property type="project" value="UniProtKB-KW"/>
</dbReference>
<dbReference type="EMBL" id="AP018786">
    <property type="protein sequence ID" value="BBF23367.1"/>
    <property type="molecule type" value="Genomic_DNA"/>
</dbReference>
<dbReference type="KEGG" id="sutt:SUTMEG_12580"/>
<reference evidence="8 9" key="1">
    <citation type="journal article" date="2018" name="Int. J. Syst. Evol. Microbiol.">
        <title>Mesosutterella multiformis gen. nov., sp. nov., a member of the family Sutterellaceae and Sutterella megalosphaeroides sp. nov., isolated from human faeces.</title>
        <authorList>
            <person name="Sakamoto M."/>
            <person name="Ikeyama N."/>
            <person name="Kunihiro T."/>
            <person name="Iino T."/>
            <person name="Yuki M."/>
            <person name="Ohkuma M."/>
        </authorList>
    </citation>
    <scope>NUCLEOTIDE SEQUENCE [LARGE SCALE GENOMIC DNA]</scope>
    <source>
        <strain evidence="8 9">6FBBBH3</strain>
    </source>
</reference>
<evidence type="ECO:0000313" key="9">
    <source>
        <dbReference type="Proteomes" id="UP000271003"/>
    </source>
</evidence>
<feature type="chain" id="PRO_5016325149" description="peptidylprolyl isomerase" evidence="6">
    <location>
        <begin position="22"/>
        <end position="270"/>
    </location>
</feature>
<dbReference type="Gene3D" id="3.10.50.40">
    <property type="match status" value="1"/>
</dbReference>
<keyword evidence="4 5" id="KW-0697">Rotamase</keyword>
<keyword evidence="5 8" id="KW-0413">Isomerase</keyword>
<keyword evidence="6" id="KW-0732">Signal</keyword>
<evidence type="ECO:0000256" key="2">
    <source>
        <dbReference type="ARBA" id="ARBA00007656"/>
    </source>
</evidence>
<dbReference type="InterPro" id="IPR050245">
    <property type="entry name" value="PrsA_foldase"/>
</dbReference>
<dbReference type="InterPro" id="IPR046357">
    <property type="entry name" value="PPIase_dom_sf"/>
</dbReference>
<dbReference type="SUPFAM" id="SSF109998">
    <property type="entry name" value="Triger factor/SurA peptide-binding domain-like"/>
    <property type="match status" value="1"/>
</dbReference>
<dbReference type="PANTHER" id="PTHR47245:SF2">
    <property type="entry name" value="PEPTIDYL-PROLYL CIS-TRANS ISOMERASE HP_0175-RELATED"/>
    <property type="match status" value="1"/>
</dbReference>
<name>A0A2Z6ICL7_9BURK</name>
<accession>A0A2Z6ICL7</accession>
<dbReference type="Pfam" id="PF13616">
    <property type="entry name" value="Rotamase_3"/>
    <property type="match status" value="1"/>
</dbReference>
<dbReference type="PROSITE" id="PS50198">
    <property type="entry name" value="PPIC_PPIASE_2"/>
    <property type="match status" value="1"/>
</dbReference>
<proteinExistence type="inferred from homology"/>
<evidence type="ECO:0000256" key="1">
    <source>
        <dbReference type="ARBA" id="ARBA00000971"/>
    </source>
</evidence>
<evidence type="ECO:0000259" key="7">
    <source>
        <dbReference type="PROSITE" id="PS50198"/>
    </source>
</evidence>
<evidence type="ECO:0000256" key="6">
    <source>
        <dbReference type="SAM" id="SignalP"/>
    </source>
</evidence>
<sequence length="270" mass="29951">MIKTSIAAALALALAAGSAMAEFKDFTVNGELVTKAQQEQVAADALANNPNPHGMMMNAELEDQVKQMIIEYKVMARYAKQQGIDKQDAVKQEISTMTDMILMKHAVNDYLKANPVEEKAIKAEYEKEAKRWGPKEVRIRHIMVKDEATAKDIIDQINKGASFAKLAAEKTLDTQSKDVGGILDWTSPSVYTGNLGDTIVTLKKGEMAKTPVQSPAGWHVVKVEDIRDSQLFPKYEARKEELRHILMQRKVQAFIHDKVLGADVKDAAAK</sequence>
<evidence type="ECO:0000256" key="3">
    <source>
        <dbReference type="ARBA" id="ARBA00013194"/>
    </source>
</evidence>